<sequence length="286" mass="33367">MSEKLTLEQIEDQELAQLFMHKNFESTSSEKSFISDIFVHSREEFFEKNPTPSKTLYQRLQSEEGIKDSITKSLEKALEAYHSRREFRKKMNALFRLSIRKKGELMTMNIPFLGADYRYFYTYLAYYKKELKASWGEFNAFVDITLKIPGNFAKLKKFELRGAGALLMLIIGLLVARTFLSNWESIKSISAHSHFFSSWLEAMLILCILAGIALVFPYIVLGIFYFININYLYQSKYFHYFIVLCSLAAGILFLLAFFNFLFYQYILLTGGWGIVDLKYQSDSAQK</sequence>
<keyword evidence="1" id="KW-0472">Membrane</keyword>
<keyword evidence="1" id="KW-1133">Transmembrane helix</keyword>
<protein>
    <submittedName>
        <fullName evidence="2">Uncharacterized protein</fullName>
    </submittedName>
</protein>
<feature type="transmembrane region" description="Helical" evidence="1">
    <location>
        <begin position="163"/>
        <end position="183"/>
    </location>
</feature>
<gene>
    <name evidence="2" type="ORF">MHM_01430</name>
</gene>
<evidence type="ECO:0000256" key="1">
    <source>
        <dbReference type="SAM" id="Phobius"/>
    </source>
</evidence>
<dbReference type="PATRIC" id="fig|1116213.3.peg.154"/>
<keyword evidence="1" id="KW-0812">Transmembrane</keyword>
<proteinExistence type="predicted"/>
<reference evidence="2" key="2">
    <citation type="submission" date="2011-11" db="EMBL/GenBank/DDBJ databases">
        <authorList>
            <person name="Barker E."/>
        </authorList>
    </citation>
    <scope>NUCLEOTIDE SEQUENCE</scope>
    <source>
        <strain evidence="2">Birmingham 1</strain>
    </source>
</reference>
<dbReference type="KEGG" id="mhb:MHM_01430"/>
<dbReference type="RefSeq" id="WP_015511526.1">
    <property type="nucleotide sequence ID" value="NC_021007.1"/>
</dbReference>
<evidence type="ECO:0000313" key="2">
    <source>
        <dbReference type="EMBL" id="CCE66661.1"/>
    </source>
</evidence>
<dbReference type="OrthoDB" id="397592at2"/>
<dbReference type="HOGENOM" id="CLU_986330_0_0_14"/>
<feature type="transmembrane region" description="Helical" evidence="1">
    <location>
        <begin position="238"/>
        <end position="262"/>
    </location>
</feature>
<feature type="transmembrane region" description="Helical" evidence="1">
    <location>
        <begin position="203"/>
        <end position="226"/>
    </location>
</feature>
<reference evidence="2" key="1">
    <citation type="submission" date="2011-11" db="EMBL/GenBank/DDBJ databases">
        <title>Complete genome sequence of Candidatus Mycoplasma haemominutum.</title>
        <authorList>
            <person name="Barker E.N."/>
            <person name="Darby A.C."/>
            <person name="Helps C.R."/>
            <person name="Peters I.R."/>
            <person name="Hughes M.A."/>
            <person name="Radford A.D."/>
            <person name="Novacco M."/>
            <person name="Boretti F."/>
            <person name="Hofmann-Lehmann R."/>
            <person name="Tasker S."/>
        </authorList>
    </citation>
    <scope>NUCLEOTIDE SEQUENCE</scope>
    <source>
        <strain evidence="2">Birmingham 1</strain>
    </source>
</reference>
<accession>G8C2W3</accession>
<organism evidence="2">
    <name type="scientific">Candidatus Mycoplasma haematominutum 'Birmingham 1'</name>
    <dbReference type="NCBI Taxonomy" id="1116213"/>
    <lineage>
        <taxon>Bacteria</taxon>
        <taxon>Bacillati</taxon>
        <taxon>Mycoplasmatota</taxon>
        <taxon>Mollicutes</taxon>
        <taxon>Mycoplasmataceae</taxon>
        <taxon>Mycoplasma</taxon>
    </lineage>
</organism>
<dbReference type="AlphaFoldDB" id="G8C2W3"/>
<name>G8C2W3_9MOLU</name>
<dbReference type="EMBL" id="HE613254">
    <property type="protein sequence ID" value="CCE66661.1"/>
    <property type="molecule type" value="Genomic_DNA"/>
</dbReference>